<comment type="caution">
    <text evidence="1">The sequence shown here is derived from an EMBL/GenBank/DDBJ whole genome shotgun (WGS) entry which is preliminary data.</text>
</comment>
<name>A0A699T8D4_TANCI</name>
<organism evidence="1">
    <name type="scientific">Tanacetum cinerariifolium</name>
    <name type="common">Dalmatian daisy</name>
    <name type="synonym">Chrysanthemum cinerariifolium</name>
    <dbReference type="NCBI Taxonomy" id="118510"/>
    <lineage>
        <taxon>Eukaryota</taxon>
        <taxon>Viridiplantae</taxon>
        <taxon>Streptophyta</taxon>
        <taxon>Embryophyta</taxon>
        <taxon>Tracheophyta</taxon>
        <taxon>Spermatophyta</taxon>
        <taxon>Magnoliopsida</taxon>
        <taxon>eudicotyledons</taxon>
        <taxon>Gunneridae</taxon>
        <taxon>Pentapetalae</taxon>
        <taxon>asterids</taxon>
        <taxon>campanulids</taxon>
        <taxon>Asterales</taxon>
        <taxon>Asteraceae</taxon>
        <taxon>Asteroideae</taxon>
        <taxon>Anthemideae</taxon>
        <taxon>Anthemidinae</taxon>
        <taxon>Tanacetum</taxon>
    </lineage>
</organism>
<protein>
    <recommendedName>
        <fullName evidence="2">Reverse transcriptase domain-containing protein</fullName>
    </recommendedName>
</protein>
<proteinExistence type="predicted"/>
<sequence length="116" mass="13004">PLILGRPFLRTARALIDVHGEEMILHDVSNQQSGNPTLSLHQESTSSEITHEIHDLEGCNWLSEILPDIDAFNNIHPLFDDDPLSGSTTYLANSLLEEFTDELALITYPSDYDDNL</sequence>
<accession>A0A699T8D4</accession>
<feature type="non-terminal residue" evidence="1">
    <location>
        <position position="1"/>
    </location>
</feature>
<gene>
    <name evidence="1" type="ORF">Tci_878711</name>
</gene>
<dbReference type="EMBL" id="BKCJ011227031">
    <property type="protein sequence ID" value="GFD06742.1"/>
    <property type="molecule type" value="Genomic_DNA"/>
</dbReference>
<evidence type="ECO:0000313" key="1">
    <source>
        <dbReference type="EMBL" id="GFD06742.1"/>
    </source>
</evidence>
<evidence type="ECO:0008006" key="2">
    <source>
        <dbReference type="Google" id="ProtNLM"/>
    </source>
</evidence>
<reference evidence="1" key="1">
    <citation type="journal article" date="2019" name="Sci. Rep.">
        <title>Draft genome of Tanacetum cinerariifolium, the natural source of mosquito coil.</title>
        <authorList>
            <person name="Yamashiro T."/>
            <person name="Shiraishi A."/>
            <person name="Satake H."/>
            <person name="Nakayama K."/>
        </authorList>
    </citation>
    <scope>NUCLEOTIDE SEQUENCE</scope>
</reference>
<dbReference type="AlphaFoldDB" id="A0A699T8D4"/>